<feature type="compositionally biased region" description="Low complexity" evidence="7">
    <location>
        <begin position="100"/>
        <end position="112"/>
    </location>
</feature>
<keyword evidence="3" id="KW-0805">Transcription regulation</keyword>
<organism evidence="9 10">
    <name type="scientific">Marssonina brunnea f. sp. multigermtubi (strain MB_m1)</name>
    <name type="common">Marssonina leaf spot fungus</name>
    <dbReference type="NCBI Taxonomy" id="1072389"/>
    <lineage>
        <taxon>Eukaryota</taxon>
        <taxon>Fungi</taxon>
        <taxon>Dikarya</taxon>
        <taxon>Ascomycota</taxon>
        <taxon>Pezizomycotina</taxon>
        <taxon>Leotiomycetes</taxon>
        <taxon>Helotiales</taxon>
        <taxon>Drepanopezizaceae</taxon>
        <taxon>Drepanopeziza</taxon>
    </lineage>
</organism>
<name>K1X539_MARBU</name>
<keyword evidence="6" id="KW-0539">Nucleus</keyword>
<feature type="domain" description="Zn(2)-C6 fungal-type" evidence="8">
    <location>
        <begin position="176"/>
        <end position="204"/>
    </location>
</feature>
<feature type="compositionally biased region" description="Polar residues" evidence="7">
    <location>
        <begin position="72"/>
        <end position="82"/>
    </location>
</feature>
<reference evidence="9 10" key="1">
    <citation type="journal article" date="2012" name="BMC Genomics">
        <title>Sequencing the genome of Marssonina brunnea reveals fungus-poplar co-evolution.</title>
        <authorList>
            <person name="Zhu S."/>
            <person name="Cao Y.-Z."/>
            <person name="Jiang C."/>
            <person name="Tan B.-Y."/>
            <person name="Wang Z."/>
            <person name="Feng S."/>
            <person name="Zhang L."/>
            <person name="Su X.-H."/>
            <person name="Brejova B."/>
            <person name="Vinar T."/>
            <person name="Xu M."/>
            <person name="Wang M.-X."/>
            <person name="Zhang S.-G."/>
            <person name="Huang M.-R."/>
            <person name="Wu R."/>
            <person name="Zhou Y."/>
        </authorList>
    </citation>
    <scope>NUCLEOTIDE SEQUENCE [LARGE SCALE GENOMIC DNA]</scope>
    <source>
        <strain evidence="9 10">MB_m1</strain>
    </source>
</reference>
<keyword evidence="2" id="KW-0862">Zinc</keyword>
<dbReference type="PROSITE" id="PS50048">
    <property type="entry name" value="ZN2_CY6_FUNGAL_2"/>
    <property type="match status" value="1"/>
</dbReference>
<evidence type="ECO:0000256" key="2">
    <source>
        <dbReference type="ARBA" id="ARBA00022833"/>
    </source>
</evidence>
<feature type="compositionally biased region" description="Polar residues" evidence="7">
    <location>
        <begin position="14"/>
        <end position="30"/>
    </location>
</feature>
<evidence type="ECO:0000256" key="4">
    <source>
        <dbReference type="ARBA" id="ARBA00023125"/>
    </source>
</evidence>
<keyword evidence="10" id="KW-1185">Reference proteome</keyword>
<evidence type="ECO:0000256" key="3">
    <source>
        <dbReference type="ARBA" id="ARBA00023015"/>
    </source>
</evidence>
<sequence length="635" mass="69107">MSGIQQVQVQHQQPASQPEGQGQGANQTHGQGAPTRPANYPSPTYSSPSLAPAQQYAYPQPPPQDPDQQQYRTSPTGSNGSMSLPGIRSIDPMQPPPPQQQQQHNMANLQQQVPMGNPYYHHQGSALPHPQHSQYANVTSDPSGQGMRYALPTSGDSRIMSGGRHKKEIKRRTKTGCLTCRKRRIKCDEQHPACRNCQKSKRECLGYDPIFKQSPGPAAIQPAPSSGSSMGGSPASSNPYGNQPHMLQGYGAHPNMPAYDPALSSGVPQAPNQYDYASAIDPSLSEAAAPPAMNRIIPAYETTSPATGGAAKVLLHFESPLLRTLSHSGDTLTNSIFPAKRTVEQLLDLGGEAPPKGGPDVAGNPQLIDEIKHLYFSIYAPGLENFLESKWFSVKGLTKLLTGRKYLDDFGSLLVQFAKTQQDDPKEIAYTSSVEGRVVWSLATMVKTSAAENGVREHKTVPASDDANEAGDRLDIFETLLTGRVAAGNPLTRPVPLSTDHHRLRELQFWYTLGTFVTLQYEDNSFAKQVDDTLSALRNLLDGRENRDILYSIAVIRGLGQRVSEYTESETPLHLDETDNKSRLLVAKKFVADEAAGSGTTNVIRRLCDLATRSWTMPTLPPISAHSTASPEPKH</sequence>
<dbReference type="OrthoDB" id="5375558at2759"/>
<dbReference type="Pfam" id="PF00172">
    <property type="entry name" value="Zn_clus"/>
    <property type="match status" value="1"/>
</dbReference>
<evidence type="ECO:0000259" key="8">
    <source>
        <dbReference type="PROSITE" id="PS50048"/>
    </source>
</evidence>
<proteinExistence type="predicted"/>
<dbReference type="Proteomes" id="UP000006753">
    <property type="component" value="Unassembled WGS sequence"/>
</dbReference>
<feature type="region of interest" description="Disordered" evidence="7">
    <location>
        <begin position="1"/>
        <end position="142"/>
    </location>
</feature>
<protein>
    <recommendedName>
        <fullName evidence="8">Zn(2)-C6 fungal-type domain-containing protein</fullName>
    </recommendedName>
</protein>
<dbReference type="STRING" id="1072389.K1X539"/>
<feature type="compositionally biased region" description="Low complexity" evidence="7">
    <location>
        <begin position="1"/>
        <end position="13"/>
    </location>
</feature>
<dbReference type="AlphaFoldDB" id="K1X539"/>
<dbReference type="PANTHER" id="PTHR36206:SF13">
    <property type="entry name" value="TRANSCRIPTIONAL REGULATORY PROTEIN MOC3"/>
    <property type="match status" value="1"/>
</dbReference>
<evidence type="ECO:0000256" key="1">
    <source>
        <dbReference type="ARBA" id="ARBA00022723"/>
    </source>
</evidence>
<dbReference type="eggNOG" id="ENOG502RXSX">
    <property type="taxonomic scope" value="Eukaryota"/>
</dbReference>
<dbReference type="InterPro" id="IPR052360">
    <property type="entry name" value="Transcr_Regulatory_Proteins"/>
</dbReference>
<dbReference type="CDD" id="cd00067">
    <property type="entry name" value="GAL4"/>
    <property type="match status" value="1"/>
</dbReference>
<feature type="compositionally biased region" description="Low complexity" evidence="7">
    <location>
        <begin position="222"/>
        <end position="237"/>
    </location>
</feature>
<keyword evidence="4" id="KW-0238">DNA-binding</keyword>
<evidence type="ECO:0000256" key="5">
    <source>
        <dbReference type="ARBA" id="ARBA00023163"/>
    </source>
</evidence>
<dbReference type="PANTHER" id="PTHR36206">
    <property type="entry name" value="ASPERCRYPTIN BIOSYNTHESIS CLUSTER-SPECIFIC TRANSCRIPTION REGULATOR ATNN-RELATED"/>
    <property type="match status" value="1"/>
</dbReference>
<keyword evidence="1" id="KW-0479">Metal-binding</keyword>
<dbReference type="HOGENOM" id="CLU_016696_1_0_1"/>
<evidence type="ECO:0000256" key="6">
    <source>
        <dbReference type="ARBA" id="ARBA00023242"/>
    </source>
</evidence>
<dbReference type="GO" id="GO:0008270">
    <property type="term" value="F:zinc ion binding"/>
    <property type="evidence" value="ECO:0007669"/>
    <property type="project" value="InterPro"/>
</dbReference>
<gene>
    <name evidence="9" type="ORF">MBM_05784</name>
</gene>
<accession>K1X539</accession>
<keyword evidence="5" id="KW-0804">Transcription</keyword>
<dbReference type="SMART" id="SM00066">
    <property type="entry name" value="GAL4"/>
    <property type="match status" value="1"/>
</dbReference>
<dbReference type="EMBL" id="JH921440">
    <property type="protein sequence ID" value="EKD15773.1"/>
    <property type="molecule type" value="Genomic_DNA"/>
</dbReference>
<dbReference type="GO" id="GO:0003677">
    <property type="term" value="F:DNA binding"/>
    <property type="evidence" value="ECO:0007669"/>
    <property type="project" value="UniProtKB-KW"/>
</dbReference>
<dbReference type="Gene3D" id="4.10.240.10">
    <property type="entry name" value="Zn(2)-C6 fungal-type DNA-binding domain"/>
    <property type="match status" value="1"/>
</dbReference>
<feature type="compositionally biased region" description="Polar residues" evidence="7">
    <location>
        <begin position="131"/>
        <end position="142"/>
    </location>
</feature>
<dbReference type="InterPro" id="IPR001138">
    <property type="entry name" value="Zn2Cys6_DnaBD"/>
</dbReference>
<evidence type="ECO:0000313" key="9">
    <source>
        <dbReference type="EMBL" id="EKD15773.1"/>
    </source>
</evidence>
<dbReference type="PROSITE" id="PS00463">
    <property type="entry name" value="ZN2_CY6_FUNGAL_1"/>
    <property type="match status" value="1"/>
</dbReference>
<dbReference type="SUPFAM" id="SSF57701">
    <property type="entry name" value="Zn2/Cys6 DNA-binding domain"/>
    <property type="match status" value="1"/>
</dbReference>
<dbReference type="InParanoid" id="K1X539"/>
<feature type="region of interest" description="Disordered" evidence="7">
    <location>
        <begin position="215"/>
        <end position="254"/>
    </location>
</feature>
<dbReference type="KEGG" id="mbe:MBM_05784"/>
<evidence type="ECO:0000313" key="10">
    <source>
        <dbReference type="Proteomes" id="UP000006753"/>
    </source>
</evidence>
<dbReference type="InterPro" id="IPR036864">
    <property type="entry name" value="Zn2-C6_fun-type_DNA-bd_sf"/>
</dbReference>
<dbReference type="OMA" id="NAQMRYQ"/>
<evidence type="ECO:0000256" key="7">
    <source>
        <dbReference type="SAM" id="MobiDB-lite"/>
    </source>
</evidence>
<dbReference type="GO" id="GO:0000981">
    <property type="term" value="F:DNA-binding transcription factor activity, RNA polymerase II-specific"/>
    <property type="evidence" value="ECO:0007669"/>
    <property type="project" value="InterPro"/>
</dbReference>